<dbReference type="GO" id="GO:0005777">
    <property type="term" value="C:peroxisome"/>
    <property type="evidence" value="ECO:0007669"/>
    <property type="project" value="UniProtKB-SubCell"/>
</dbReference>
<reference evidence="11" key="1">
    <citation type="thesis" date="2021" institute="BYU ScholarsArchive" country="Provo, UT, USA">
        <title>Applications of and Algorithms for Genome Assembly and Genomic Analyses with an Emphasis on Marine Teleosts.</title>
        <authorList>
            <person name="Pickett B.D."/>
        </authorList>
    </citation>
    <scope>NUCLEOTIDE SEQUENCE</scope>
    <source>
        <strain evidence="11">HI-2016</strain>
    </source>
</reference>
<proteinExistence type="inferred from homology"/>
<sequence>MAEINRIHYELEYTEGISQRMRIPEKLQIAPAASDDQEGTPLEAHHSVLMQVPERILVAGGTALCCTLPCAADSLSLLWDSDETQYPRPRDLDLIQSTPLETLALKTPPRVLTLSERPLDFLEMEQSAGPAQPIEEGRAQVRLRRERSAKRAAEQKRPAVSTAADTFTNTPVPALPLLVLHLSVCKAVLLTPPMNEWECPWSEAGLVVASPMWTSSNGMAGGPFTAQARFRNEHLYC</sequence>
<dbReference type="PANTHER" id="PTHR16501:SF17">
    <property type="entry name" value="MITOCHONDRIAL FISSION FACTOR"/>
    <property type="match status" value="1"/>
</dbReference>
<evidence type="ECO:0000259" key="10">
    <source>
        <dbReference type="Pfam" id="PF05644"/>
    </source>
</evidence>
<keyword evidence="8 9" id="KW-0576">Peroxisome</keyword>
<keyword evidence="3 9" id="KW-1000">Mitochondrion outer membrane</keyword>
<comment type="function">
    <text evidence="9">Plays a role in mitochondrial and peroxisomal fission. Promotes the recruitment and association of the fission mediator dynamin-related protein 1 (DNM1L) to the mitochondrial surface.</text>
</comment>
<feature type="domain" description="Mff-like" evidence="10">
    <location>
        <begin position="1"/>
        <end position="166"/>
    </location>
</feature>
<dbReference type="GO" id="GO:0090314">
    <property type="term" value="P:positive regulation of protein targeting to membrane"/>
    <property type="evidence" value="ECO:0007669"/>
    <property type="project" value="UniProtKB-UniRule"/>
</dbReference>
<dbReference type="AlphaFoldDB" id="A0A8T2P6P0"/>
<evidence type="ECO:0000256" key="2">
    <source>
        <dbReference type="ARBA" id="ARBA00022692"/>
    </source>
</evidence>
<dbReference type="InterPro" id="IPR039433">
    <property type="entry name" value="Mff-like_dom"/>
</dbReference>
<evidence type="ECO:0000256" key="6">
    <source>
        <dbReference type="ARBA" id="ARBA00023128"/>
    </source>
</evidence>
<keyword evidence="12" id="KW-1185">Reference proteome</keyword>
<evidence type="ECO:0000313" key="12">
    <source>
        <dbReference type="Proteomes" id="UP000824540"/>
    </source>
</evidence>
<dbReference type="Proteomes" id="UP000824540">
    <property type="component" value="Unassembled WGS sequence"/>
</dbReference>
<protein>
    <recommendedName>
        <fullName evidence="9">Mitochondrial fission factor</fullName>
    </recommendedName>
</protein>
<comment type="caution">
    <text evidence="11">The sequence shown here is derived from an EMBL/GenBank/DDBJ whole genome shotgun (WGS) entry which is preliminary data.</text>
</comment>
<dbReference type="GO" id="GO:0005741">
    <property type="term" value="C:mitochondrial outer membrane"/>
    <property type="evidence" value="ECO:0007669"/>
    <property type="project" value="UniProtKB-SubCell"/>
</dbReference>
<evidence type="ECO:0000256" key="3">
    <source>
        <dbReference type="ARBA" id="ARBA00022787"/>
    </source>
</evidence>
<evidence type="ECO:0000313" key="11">
    <source>
        <dbReference type="EMBL" id="KAG9348225.1"/>
    </source>
</evidence>
<keyword evidence="7" id="KW-0472">Membrane</keyword>
<evidence type="ECO:0000256" key="7">
    <source>
        <dbReference type="ARBA" id="ARBA00023136"/>
    </source>
</evidence>
<evidence type="ECO:0000256" key="9">
    <source>
        <dbReference type="RuleBase" id="RU368040"/>
    </source>
</evidence>
<dbReference type="EMBL" id="JAFBMS010000011">
    <property type="protein sequence ID" value="KAG9348225.1"/>
    <property type="molecule type" value="Genomic_DNA"/>
</dbReference>
<evidence type="ECO:0000256" key="4">
    <source>
        <dbReference type="ARBA" id="ARBA00022989"/>
    </source>
</evidence>
<dbReference type="GO" id="GO:0006626">
    <property type="term" value="P:protein targeting to mitochondrion"/>
    <property type="evidence" value="ECO:0007669"/>
    <property type="project" value="TreeGrafter"/>
</dbReference>
<dbReference type="GO" id="GO:0090141">
    <property type="term" value="P:positive regulation of mitochondrial fission"/>
    <property type="evidence" value="ECO:0007669"/>
    <property type="project" value="UniProtKB-UniRule"/>
</dbReference>
<dbReference type="PANTHER" id="PTHR16501">
    <property type="entry name" value="TRANSPORT AND GOLGI ORGANIZATION PROTEIN 11"/>
    <property type="match status" value="1"/>
</dbReference>
<gene>
    <name evidence="11" type="ORF">JZ751_001960</name>
</gene>
<evidence type="ECO:0000256" key="8">
    <source>
        <dbReference type="ARBA" id="ARBA00023140"/>
    </source>
</evidence>
<keyword evidence="6 9" id="KW-0496">Mitochondrion</keyword>
<accession>A0A8T2P6P0</accession>
<dbReference type="OrthoDB" id="5986838at2759"/>
<dbReference type="Pfam" id="PF05644">
    <property type="entry name" value="Miff"/>
    <property type="match status" value="1"/>
</dbReference>
<keyword evidence="4" id="KW-1133">Transmembrane helix</keyword>
<name>A0A8T2P6P0_9TELE</name>
<keyword evidence="2" id="KW-0812">Transmembrane</keyword>
<comment type="similarity">
    <text evidence="1 9">Belongs to the Tango11 family.</text>
</comment>
<keyword evidence="5" id="KW-0175">Coiled coil</keyword>
<dbReference type="InterPro" id="IPR008518">
    <property type="entry name" value="Mff/Tango-11"/>
</dbReference>
<evidence type="ECO:0000256" key="1">
    <source>
        <dbReference type="ARBA" id="ARBA00009806"/>
    </source>
</evidence>
<evidence type="ECO:0000256" key="5">
    <source>
        <dbReference type="ARBA" id="ARBA00023054"/>
    </source>
</evidence>
<organism evidence="11 12">
    <name type="scientific">Albula glossodonta</name>
    <name type="common">roundjaw bonefish</name>
    <dbReference type="NCBI Taxonomy" id="121402"/>
    <lineage>
        <taxon>Eukaryota</taxon>
        <taxon>Metazoa</taxon>
        <taxon>Chordata</taxon>
        <taxon>Craniata</taxon>
        <taxon>Vertebrata</taxon>
        <taxon>Euteleostomi</taxon>
        <taxon>Actinopterygii</taxon>
        <taxon>Neopterygii</taxon>
        <taxon>Teleostei</taxon>
        <taxon>Albuliformes</taxon>
        <taxon>Albulidae</taxon>
        <taxon>Albula</taxon>
    </lineage>
</organism>
<dbReference type="GO" id="GO:0000266">
    <property type="term" value="P:mitochondrial fission"/>
    <property type="evidence" value="ECO:0007669"/>
    <property type="project" value="UniProtKB-UniRule"/>
</dbReference>
<comment type="subcellular location">
    <subcellularLocation>
        <location evidence="9">Mitochondrion outer membrane</location>
        <topology evidence="9">Single-pass type IV membrane protein</topology>
    </subcellularLocation>
    <subcellularLocation>
        <location evidence="9">Peroxisome</location>
    </subcellularLocation>
</comment>